<evidence type="ECO:0000313" key="3">
    <source>
        <dbReference type="Proteomes" id="UP000273405"/>
    </source>
</evidence>
<accession>A0A3A8NLJ8</accession>
<dbReference type="EMBL" id="RAWG01000043">
    <property type="protein sequence ID" value="RKH44873.1"/>
    <property type="molecule type" value="Genomic_DNA"/>
</dbReference>
<dbReference type="RefSeq" id="WP_120624921.1">
    <property type="nucleotide sequence ID" value="NZ_RAWG01000043.1"/>
</dbReference>
<dbReference type="Proteomes" id="UP000273405">
    <property type="component" value="Unassembled WGS sequence"/>
</dbReference>
<keyword evidence="3" id="KW-1185">Reference proteome</keyword>
<evidence type="ECO:0000256" key="1">
    <source>
        <dbReference type="RuleBase" id="RU000363"/>
    </source>
</evidence>
<dbReference type="GO" id="GO:0016616">
    <property type="term" value="F:oxidoreductase activity, acting on the CH-OH group of donors, NAD or NADP as acceptor"/>
    <property type="evidence" value="ECO:0007669"/>
    <property type="project" value="TreeGrafter"/>
</dbReference>
<dbReference type="PANTHER" id="PTHR45458">
    <property type="entry name" value="SHORT-CHAIN DEHYDROGENASE/REDUCTASE SDR"/>
    <property type="match status" value="1"/>
</dbReference>
<dbReference type="SUPFAM" id="SSF51735">
    <property type="entry name" value="NAD(P)-binding Rossmann-fold domains"/>
    <property type="match status" value="1"/>
</dbReference>
<dbReference type="PANTHER" id="PTHR45458:SF1">
    <property type="entry name" value="SHORT CHAIN DEHYDROGENASE"/>
    <property type="match status" value="1"/>
</dbReference>
<dbReference type="Gene3D" id="3.40.50.720">
    <property type="entry name" value="NAD(P)-binding Rossmann-like Domain"/>
    <property type="match status" value="1"/>
</dbReference>
<proteinExistence type="inferred from homology"/>
<protein>
    <submittedName>
        <fullName evidence="2">SDR family oxidoreductase</fullName>
    </submittedName>
</protein>
<dbReference type="OrthoDB" id="5334159at2"/>
<dbReference type="PRINTS" id="PR00081">
    <property type="entry name" value="GDHRDH"/>
</dbReference>
<sequence>MNLVITGANRGIGLELTRQSLAQGDTVHAGTRDPAQAQELTALVGDSGGRLHVHALDVTSDESVRAFAAALTGPVELLINNAGLRTRRDDLEDLSLEDALQMLQVNALGTLRVTRAVLPRLREARGAKIASLSSGLGSIADNTSGGGYGYRMSKAALNMATRSLAQDLRGEGIISVAISPGWVQTDMGGASAPTPVSESAVGLLAVIGRLSLQDSGSYFDFRGERIAW</sequence>
<organism evidence="2 3">
    <name type="scientific">Corallococcus sicarius</name>
    <dbReference type="NCBI Taxonomy" id="2316726"/>
    <lineage>
        <taxon>Bacteria</taxon>
        <taxon>Pseudomonadati</taxon>
        <taxon>Myxococcota</taxon>
        <taxon>Myxococcia</taxon>
        <taxon>Myxococcales</taxon>
        <taxon>Cystobacterineae</taxon>
        <taxon>Myxococcaceae</taxon>
        <taxon>Corallococcus</taxon>
    </lineage>
</organism>
<evidence type="ECO:0000313" key="2">
    <source>
        <dbReference type="EMBL" id="RKH44873.1"/>
    </source>
</evidence>
<dbReference type="InterPro" id="IPR052184">
    <property type="entry name" value="SDR_enzymes"/>
</dbReference>
<dbReference type="InterPro" id="IPR036291">
    <property type="entry name" value="NAD(P)-bd_dom_sf"/>
</dbReference>
<comment type="similarity">
    <text evidence="1">Belongs to the short-chain dehydrogenases/reductases (SDR) family.</text>
</comment>
<dbReference type="CDD" id="cd05325">
    <property type="entry name" value="carb_red_sniffer_like_SDR_c"/>
    <property type="match status" value="1"/>
</dbReference>
<dbReference type="Pfam" id="PF00106">
    <property type="entry name" value="adh_short"/>
    <property type="match status" value="1"/>
</dbReference>
<reference evidence="3" key="1">
    <citation type="submission" date="2018-09" db="EMBL/GenBank/DDBJ databases">
        <authorList>
            <person name="Livingstone P.G."/>
            <person name="Whitworth D.E."/>
        </authorList>
    </citation>
    <scope>NUCLEOTIDE SEQUENCE [LARGE SCALE GENOMIC DNA]</scope>
    <source>
        <strain evidence="3">CA040B</strain>
    </source>
</reference>
<comment type="caution">
    <text evidence="2">The sequence shown here is derived from an EMBL/GenBank/DDBJ whole genome shotgun (WGS) entry which is preliminary data.</text>
</comment>
<gene>
    <name evidence="2" type="ORF">D7X12_09360</name>
</gene>
<dbReference type="AlphaFoldDB" id="A0A3A8NLJ8"/>
<name>A0A3A8NLJ8_9BACT</name>
<dbReference type="InterPro" id="IPR002347">
    <property type="entry name" value="SDR_fam"/>
</dbReference>
<dbReference type="PRINTS" id="PR00080">
    <property type="entry name" value="SDRFAMILY"/>
</dbReference>